<gene>
    <name evidence="2" type="ORF">PMH09_10375</name>
</gene>
<name>A0ABT7BX02_9CYAN</name>
<feature type="region of interest" description="Disordered" evidence="1">
    <location>
        <begin position="1362"/>
        <end position="1384"/>
    </location>
</feature>
<proteinExistence type="predicted"/>
<organism evidence="2 3">
    <name type="scientific">Roseofilum casamattae BLCC-M143</name>
    <dbReference type="NCBI Taxonomy" id="3022442"/>
    <lineage>
        <taxon>Bacteria</taxon>
        <taxon>Bacillati</taxon>
        <taxon>Cyanobacteriota</taxon>
        <taxon>Cyanophyceae</taxon>
        <taxon>Desertifilales</taxon>
        <taxon>Desertifilaceae</taxon>
        <taxon>Roseofilum</taxon>
        <taxon>Roseofilum casamattae</taxon>
    </lineage>
</organism>
<dbReference type="Proteomes" id="UP001232992">
    <property type="component" value="Unassembled WGS sequence"/>
</dbReference>
<accession>A0ABT7BX02</accession>
<feature type="compositionally biased region" description="Basic residues" evidence="1">
    <location>
        <begin position="1"/>
        <end position="16"/>
    </location>
</feature>
<sequence>MGFRNRQYKNRVFRQKKMSENSPLPGFSIHPVIQPKRDPKAVKLPEWRPTENQTSQVLQRLQRSTAPKRADEAIAPANATSKSIVIQRDIVTDGVRKVQHDIQQTPDIFKLQNIQRLDVEELAFELSKLHNQTDLDNLNQQLRDRRSPYVEDLVAKRVNYAERVYLDSHLETPVGLPSLEAKLLLSTGHVGTVGVDEQEVVRLIENASTQERKELVRSKDSRYNWYFMMRPQLSRKTRIYVDAMINHARRLKPSEIAGAKDKKQEKRGKEREIVGLVKLLRGNSIFSSRRAKNASQSADRIVEWATRQTPEIRKYATRRGGKLEKYLDRKMPERRHYIMGLIAMPGHSQGDGSQAEENLPALRNAHELYLYLESKRLRNSRKLPGRVWQNLANKIDALGDTGRQEFLRIFKAKKGERASLPLYLIELGIGLDQVQRLSNALAIGSSAQEGSTLWQIQKWVDGYRLFKTGRQLVTLLSQLKGTEYSQLRKNKYLLQKILAEVSFVRNSEKYEKKVKDLLGLDRNGRLAGTDDVDEAEVERRVELKPEHWALKIINASKQGLGRHGWSRNGILSLVTQTYYAAKRLQALEGKNPEAFTRAVLGQVNQSRQGRRAINHSRLSAAKRALRNGTAPTVDARLEGAMFRQIVITRRGQDLFHAGARTSSILNAIEDARGIELLDQWTNIDEFRELKTKLDSANSEQEKEEIQGQMNGFILDMKPSIRQLLRQRQSAGNFQKIYSAFLNKLADSIDNDATFKKAMQTEGMAATSANAEVLRGSDRLITEDNDNSGWQMNWWSAKGAERREAARGVFRELGSVYTPIKAGQSQQVSEGNSQEDLAKARQHLDKRARTFNTLKQDVKKKTLFAIGVVLCAACTVATLGLAPIGVFAASPILISVGLSVIAGGLKAGVEKIFEGNRYGSMDFIATVLQHGILAAVTSGAGELSGVISEASSFMGDLTGGITESTSFAEEAGREFADKALNVSAVEVTLRRVAQGIMDRLNAKADEQLSLPGRKFFVDILVGILYDSIRKTANAMGETRNNIAAENRVGGEADATPILNQLSNKEVGLVVANELLTGQNYGVFEATALPDIFVNPLLLRLKASLNKAKTVKGVRLDEGQKQDIILASVMDGLKAGYSLRELKLYFPEQAIEDAVKRRNLLDAISRKGRFVHWKHKYNEKVKSKVKKLGDREQNTIRDENLKKEFKFLSELRQKVSDRDEDRTIGSIDTLETKATMNNPLLRELKLFKELKNKVAQNNPDATQQAIADLDKAKAQNPLLRELKLFKELKNKVAQNDPKATQQAIADLDNEITARQLSLLAQPLESDAQSNAESATVLDVEELGDRLNGAESSSQSNVAKLVEQFEDLDRQNNPKKRKKKSNKLLTY</sequence>
<evidence type="ECO:0000313" key="2">
    <source>
        <dbReference type="EMBL" id="MDJ1183605.1"/>
    </source>
</evidence>
<dbReference type="EMBL" id="JAQOSQ010000009">
    <property type="protein sequence ID" value="MDJ1183605.1"/>
    <property type="molecule type" value="Genomic_DNA"/>
</dbReference>
<evidence type="ECO:0000313" key="3">
    <source>
        <dbReference type="Proteomes" id="UP001232992"/>
    </source>
</evidence>
<protein>
    <submittedName>
        <fullName evidence="2">Uncharacterized protein</fullName>
    </submittedName>
</protein>
<feature type="compositionally biased region" description="Basic residues" evidence="1">
    <location>
        <begin position="1370"/>
        <end position="1384"/>
    </location>
</feature>
<evidence type="ECO:0000256" key="1">
    <source>
        <dbReference type="SAM" id="MobiDB-lite"/>
    </source>
</evidence>
<reference evidence="2 3" key="1">
    <citation type="submission" date="2023-01" db="EMBL/GenBank/DDBJ databases">
        <title>Novel diversity within Roseofilum (Cyanobacteria; Desertifilaceae) from marine benthic mats with descriptions of four novel species.</title>
        <authorList>
            <person name="Wang Y."/>
            <person name="Berthold D.E."/>
            <person name="Hu J."/>
            <person name="Lefler F.W."/>
            <person name="Laughinghouse H.D. IV."/>
        </authorList>
    </citation>
    <scope>NUCLEOTIDE SEQUENCE [LARGE SCALE GENOMIC DNA]</scope>
    <source>
        <strain evidence="2 3">BLCC-M143</strain>
    </source>
</reference>
<feature type="region of interest" description="Disordered" evidence="1">
    <location>
        <begin position="1"/>
        <end position="35"/>
    </location>
</feature>
<comment type="caution">
    <text evidence="2">The sequence shown here is derived from an EMBL/GenBank/DDBJ whole genome shotgun (WGS) entry which is preliminary data.</text>
</comment>
<keyword evidence="3" id="KW-1185">Reference proteome</keyword>
<dbReference type="RefSeq" id="WP_283758259.1">
    <property type="nucleotide sequence ID" value="NZ_JAQOSQ010000009.1"/>
</dbReference>